<dbReference type="Pfam" id="PF01547">
    <property type="entry name" value="SBP_bac_1"/>
    <property type="match status" value="1"/>
</dbReference>
<name>A0A2R4MI93_9HYPH</name>
<gene>
    <name evidence="4" type="ORF">MXMO3_03252</name>
</gene>
<evidence type="ECO:0000256" key="1">
    <source>
        <dbReference type="ARBA" id="ARBA00004418"/>
    </source>
</evidence>
<dbReference type="PANTHER" id="PTHR43649">
    <property type="entry name" value="ARABINOSE-BINDING PROTEIN-RELATED"/>
    <property type="match status" value="1"/>
</dbReference>
<dbReference type="InterPro" id="IPR050490">
    <property type="entry name" value="Bact_solute-bd_prot1"/>
</dbReference>
<dbReference type="KEGG" id="mmyr:MXMO3_03252"/>
<dbReference type="Gene3D" id="3.40.190.10">
    <property type="entry name" value="Periplasmic binding protein-like II"/>
    <property type="match status" value="2"/>
</dbReference>
<dbReference type="STRING" id="1122213.GCA_000423365_00944"/>
<reference evidence="4 5" key="1">
    <citation type="submission" date="2017-05" db="EMBL/GenBank/DDBJ databases">
        <title>Genome Analysis of Maritalea myrionectae HL2708#5.</title>
        <authorList>
            <consortium name="Cotde Inc.-PKNU"/>
            <person name="Jang D."/>
            <person name="Oh H.-M."/>
        </authorList>
    </citation>
    <scope>NUCLEOTIDE SEQUENCE [LARGE SCALE GENOMIC DNA]</scope>
    <source>
        <strain evidence="4 5">HL2708#5</strain>
    </source>
</reference>
<protein>
    <submittedName>
        <fullName evidence="4">Uncharacterized protein</fullName>
    </submittedName>
</protein>
<keyword evidence="5" id="KW-1185">Reference proteome</keyword>
<comment type="similarity">
    <text evidence="2">Belongs to the bacterial solute-binding protein 1 family.</text>
</comment>
<dbReference type="InterPro" id="IPR006059">
    <property type="entry name" value="SBP"/>
</dbReference>
<comment type="subcellular location">
    <subcellularLocation>
        <location evidence="1">Periplasm</location>
    </subcellularLocation>
</comment>
<keyword evidence="3" id="KW-0574">Periplasm</keyword>
<sequence>MTRDELIRILDFADTSRQICSDRTNLAAPDARWNIISYSMRRHLEGKLLTITSAASASGVPYGTAMRRITELIDEELLHKRPRSNTGRSFSLHPTRKLIREFESYALQLKAHVGKTFGFVQNDGTASDFFFGGSYMTAKILSFPNAMRTGVGFDKKIKILCSPDPTFRTLKQNARTINELCGTQVEFTLLPLNELYAAILQNHELEQSEYDIVNFDLPWLGKFAHDEILRPLSDLIENERYNSSDFHTAAWKGGRYQNRQYGIPIQPTTELLFYRSDLLNEAGLTPPQTTEDVLLAARTLHKFRGTTPGIVMNYGRGLPVAHTFVQTLADFGQPIINLQQIDNEFDVDHIEGENFRPMIDTEAGHRTAEFLKALLDYAHPKSLKCSWDERIAIFAKGDAAMTYGWSVRAAAFGKEGAKDIHDKIGFTCHPSVEGKPMVSPIGGFCMGMPANLSDERRQSAWKVMEYLARPEMMKWYVQNGSHTSPRFSTSADPEVQSFSKMLGYLDTMERQGMTQNWPRPPVPEISGIFEILGNVIHQMLLKDITIKQALLTCQNSIDHLMRENGRYK</sequence>
<evidence type="ECO:0000256" key="3">
    <source>
        <dbReference type="ARBA" id="ARBA00022764"/>
    </source>
</evidence>
<dbReference type="PANTHER" id="PTHR43649:SF12">
    <property type="entry name" value="DIACETYLCHITOBIOSE BINDING PROTEIN DASA"/>
    <property type="match status" value="1"/>
</dbReference>
<organism evidence="4 5">
    <name type="scientific">Maritalea myrionectae</name>
    <dbReference type="NCBI Taxonomy" id="454601"/>
    <lineage>
        <taxon>Bacteria</taxon>
        <taxon>Pseudomonadati</taxon>
        <taxon>Pseudomonadota</taxon>
        <taxon>Alphaproteobacteria</taxon>
        <taxon>Hyphomicrobiales</taxon>
        <taxon>Devosiaceae</taxon>
        <taxon>Maritalea</taxon>
    </lineage>
</organism>
<evidence type="ECO:0000313" key="5">
    <source>
        <dbReference type="Proteomes" id="UP000258927"/>
    </source>
</evidence>
<evidence type="ECO:0000313" key="4">
    <source>
        <dbReference type="EMBL" id="AVX05758.1"/>
    </source>
</evidence>
<dbReference type="AlphaFoldDB" id="A0A2R4MI93"/>
<dbReference type="EMBL" id="CP021330">
    <property type="protein sequence ID" value="AVX05758.1"/>
    <property type="molecule type" value="Genomic_DNA"/>
</dbReference>
<dbReference type="SUPFAM" id="SSF53850">
    <property type="entry name" value="Periplasmic binding protein-like II"/>
    <property type="match status" value="1"/>
</dbReference>
<dbReference type="Proteomes" id="UP000258927">
    <property type="component" value="Chromosome"/>
</dbReference>
<accession>A0A2R4MI93</accession>
<evidence type="ECO:0000256" key="2">
    <source>
        <dbReference type="ARBA" id="ARBA00008520"/>
    </source>
</evidence>
<dbReference type="RefSeq" id="WP_117396541.1">
    <property type="nucleotide sequence ID" value="NZ_CP021330.1"/>
</dbReference>
<dbReference type="GO" id="GO:0042597">
    <property type="term" value="C:periplasmic space"/>
    <property type="evidence" value="ECO:0007669"/>
    <property type="project" value="UniProtKB-SubCell"/>
</dbReference>
<proteinExistence type="inferred from homology"/>